<reference evidence="3" key="2">
    <citation type="journal article" date="2021" name="PeerJ">
        <title>Extensive microbial diversity within the chicken gut microbiome revealed by metagenomics and culture.</title>
        <authorList>
            <person name="Gilroy R."/>
            <person name="Ravi A."/>
            <person name="Getino M."/>
            <person name="Pursley I."/>
            <person name="Horton D.L."/>
            <person name="Alikhan N.F."/>
            <person name="Baker D."/>
            <person name="Gharbi K."/>
            <person name="Hall N."/>
            <person name="Watson M."/>
            <person name="Adriaenssens E.M."/>
            <person name="Foster-Nyarko E."/>
            <person name="Jarju S."/>
            <person name="Secka A."/>
            <person name="Antonio M."/>
            <person name="Oren A."/>
            <person name="Chaudhuri R.R."/>
            <person name="La Ragione R."/>
            <person name="Hildebrand F."/>
            <person name="Pallen M.J."/>
        </authorList>
    </citation>
    <scope>NUCLEOTIDE SEQUENCE</scope>
    <source>
        <strain evidence="3">10192</strain>
    </source>
</reference>
<feature type="region of interest" description="Disordered" evidence="1">
    <location>
        <begin position="209"/>
        <end position="243"/>
    </location>
</feature>
<feature type="transmembrane region" description="Helical" evidence="2">
    <location>
        <begin position="38"/>
        <end position="60"/>
    </location>
</feature>
<evidence type="ECO:0000313" key="4">
    <source>
        <dbReference type="Proteomes" id="UP000823632"/>
    </source>
</evidence>
<accession>A0A9D9DNP5</accession>
<keyword evidence="2" id="KW-1133">Transmembrane helix</keyword>
<dbReference type="Proteomes" id="UP000823632">
    <property type="component" value="Unassembled WGS sequence"/>
</dbReference>
<keyword evidence="2" id="KW-0812">Transmembrane</keyword>
<reference evidence="3" key="1">
    <citation type="submission" date="2020-10" db="EMBL/GenBank/DDBJ databases">
        <authorList>
            <person name="Gilroy R."/>
        </authorList>
    </citation>
    <scope>NUCLEOTIDE SEQUENCE</scope>
    <source>
        <strain evidence="3">10192</strain>
    </source>
</reference>
<dbReference type="AlphaFoldDB" id="A0A9D9DNP5"/>
<proteinExistence type="predicted"/>
<sequence>MTKVNPLVEYGIRKPLVALSKAPGMDIVRRNFRNKNMAFINGLAITSIIAKDGLGCYMYVNQSLHNDKIPDDKRKFVAALDLANGGLMILMQILMHMTISNKLVQAKMFNKLFGKNFDRAALKTYKKILNKREKFSNVDGKEFHKAMDNIKDSVNEAFSSLTSLVAATIIGKRVIVPFIATPLADKTKAWMCRNDKPVTVDKETVNTYDKDNAPAEKHKKDDVNNKQSSNLLTSIKNKFSHNN</sequence>
<feature type="compositionally biased region" description="Basic and acidic residues" evidence="1">
    <location>
        <begin position="209"/>
        <end position="224"/>
    </location>
</feature>
<evidence type="ECO:0000256" key="1">
    <source>
        <dbReference type="SAM" id="MobiDB-lite"/>
    </source>
</evidence>
<protein>
    <submittedName>
        <fullName evidence="3">Uncharacterized protein</fullName>
    </submittedName>
</protein>
<feature type="compositionally biased region" description="Polar residues" evidence="1">
    <location>
        <begin position="225"/>
        <end position="243"/>
    </location>
</feature>
<gene>
    <name evidence="3" type="ORF">IAC76_00015</name>
</gene>
<dbReference type="EMBL" id="JADIND010000001">
    <property type="protein sequence ID" value="MBO8429751.1"/>
    <property type="molecule type" value="Genomic_DNA"/>
</dbReference>
<organism evidence="3 4">
    <name type="scientific">Candidatus Scatousia excrementipullorum</name>
    <dbReference type="NCBI Taxonomy" id="2840936"/>
    <lineage>
        <taxon>Bacteria</taxon>
        <taxon>Candidatus Scatousia</taxon>
    </lineage>
</organism>
<evidence type="ECO:0000313" key="3">
    <source>
        <dbReference type="EMBL" id="MBO8429751.1"/>
    </source>
</evidence>
<evidence type="ECO:0000256" key="2">
    <source>
        <dbReference type="SAM" id="Phobius"/>
    </source>
</evidence>
<keyword evidence="2" id="KW-0472">Membrane</keyword>
<feature type="transmembrane region" description="Helical" evidence="2">
    <location>
        <begin position="76"/>
        <end position="99"/>
    </location>
</feature>
<name>A0A9D9DNP5_9BACT</name>
<comment type="caution">
    <text evidence="3">The sequence shown here is derived from an EMBL/GenBank/DDBJ whole genome shotgun (WGS) entry which is preliminary data.</text>
</comment>